<evidence type="ECO:0000313" key="3">
    <source>
        <dbReference type="Proteomes" id="UP000398389"/>
    </source>
</evidence>
<proteinExistence type="inferred from homology"/>
<comment type="similarity">
    <text evidence="1">Belongs to the prefoldin subunit alpha family.</text>
</comment>
<evidence type="ECO:0000256" key="1">
    <source>
        <dbReference type="ARBA" id="ARBA00010048"/>
    </source>
</evidence>
<dbReference type="AlphaFoldDB" id="A0A5E8BXZ1"/>
<dbReference type="GO" id="GO:1990114">
    <property type="term" value="P:RNA polymerase II core complex assembly"/>
    <property type="evidence" value="ECO:0007669"/>
    <property type="project" value="TreeGrafter"/>
</dbReference>
<dbReference type="Proteomes" id="UP000398389">
    <property type="component" value="Unassembled WGS sequence"/>
</dbReference>
<gene>
    <name evidence="2" type="ORF">SAPINGB_P004050</name>
</gene>
<dbReference type="Gene3D" id="1.10.287.370">
    <property type="match status" value="1"/>
</dbReference>
<dbReference type="GO" id="GO:1990113">
    <property type="term" value="P:RNA polymerase I assembly"/>
    <property type="evidence" value="ECO:0007669"/>
    <property type="project" value="TreeGrafter"/>
</dbReference>
<dbReference type="GO" id="GO:0016272">
    <property type="term" value="C:prefoldin complex"/>
    <property type="evidence" value="ECO:0007669"/>
    <property type="project" value="InterPro"/>
</dbReference>
<dbReference type="PANTHER" id="PTHR12674">
    <property type="entry name" value="PREFOLDIN SUBUNIT 5"/>
    <property type="match status" value="1"/>
</dbReference>
<dbReference type="OrthoDB" id="10267474at2759"/>
<dbReference type="CDD" id="cd23157">
    <property type="entry name" value="Prefoldin_5"/>
    <property type="match status" value="1"/>
</dbReference>
<sequence length="171" mass="19041">MSAAPSTQIDVKDLSLAQLKEVQLQLQNEINHLQDSLEQLLMVQSRFRECAGSVDQLTGGAHPAQGGQSILVPLTSSLYVPGKIPADQTPENSTFMVDVGTGYYVEKNGVEAKKFFIAKTEKLDENMRDLKRIIEDKVKNFNVIQTVMKEKIIEQQQQQQQAQAQAKKVPA</sequence>
<protein>
    <recommendedName>
        <fullName evidence="4">Prefoldin subunit 5</fullName>
    </recommendedName>
</protein>
<dbReference type="GO" id="GO:1990115">
    <property type="term" value="P:RNA polymerase III assembly"/>
    <property type="evidence" value="ECO:0007669"/>
    <property type="project" value="TreeGrafter"/>
</dbReference>
<dbReference type="GO" id="GO:0005737">
    <property type="term" value="C:cytoplasm"/>
    <property type="evidence" value="ECO:0007669"/>
    <property type="project" value="TreeGrafter"/>
</dbReference>
<dbReference type="InterPro" id="IPR009053">
    <property type="entry name" value="Prefoldin"/>
</dbReference>
<name>A0A5E8BXZ1_9ASCO</name>
<keyword evidence="3" id="KW-1185">Reference proteome</keyword>
<dbReference type="Pfam" id="PF02996">
    <property type="entry name" value="Prefoldin"/>
    <property type="match status" value="1"/>
</dbReference>
<organism evidence="2 3">
    <name type="scientific">Magnusiomyces paraingens</name>
    <dbReference type="NCBI Taxonomy" id="2606893"/>
    <lineage>
        <taxon>Eukaryota</taxon>
        <taxon>Fungi</taxon>
        <taxon>Dikarya</taxon>
        <taxon>Ascomycota</taxon>
        <taxon>Saccharomycotina</taxon>
        <taxon>Dipodascomycetes</taxon>
        <taxon>Dipodascales</taxon>
        <taxon>Dipodascaceae</taxon>
        <taxon>Magnusiomyces</taxon>
    </lineage>
</organism>
<dbReference type="PANTHER" id="PTHR12674:SF2">
    <property type="entry name" value="PREFOLDIN SUBUNIT 5"/>
    <property type="match status" value="1"/>
</dbReference>
<dbReference type="InterPro" id="IPR004127">
    <property type="entry name" value="Prefoldin_subunit_alpha"/>
</dbReference>
<dbReference type="InterPro" id="IPR011599">
    <property type="entry name" value="PFD_alpha_archaea"/>
</dbReference>
<evidence type="ECO:0000313" key="2">
    <source>
        <dbReference type="EMBL" id="VVT54387.1"/>
    </source>
</evidence>
<dbReference type="RefSeq" id="XP_031854656.1">
    <property type="nucleotide sequence ID" value="XM_031998765.1"/>
</dbReference>
<dbReference type="GO" id="GO:0051082">
    <property type="term" value="F:unfolded protein binding"/>
    <property type="evidence" value="ECO:0007669"/>
    <property type="project" value="InterPro"/>
</dbReference>
<dbReference type="GO" id="GO:0006457">
    <property type="term" value="P:protein folding"/>
    <property type="evidence" value="ECO:0007669"/>
    <property type="project" value="InterPro"/>
</dbReference>
<accession>A0A5E8BXZ1</accession>
<evidence type="ECO:0008006" key="4">
    <source>
        <dbReference type="Google" id="ProtNLM"/>
    </source>
</evidence>
<dbReference type="EMBL" id="CABVLU010000003">
    <property type="protein sequence ID" value="VVT54387.1"/>
    <property type="molecule type" value="Genomic_DNA"/>
</dbReference>
<dbReference type="GeneID" id="43582865"/>
<dbReference type="SUPFAM" id="SSF46579">
    <property type="entry name" value="Prefoldin"/>
    <property type="match status" value="1"/>
</dbReference>
<dbReference type="NCBIfam" id="TIGR00293">
    <property type="entry name" value="prefoldin subunit alpha"/>
    <property type="match status" value="1"/>
</dbReference>
<reference evidence="2 3" key="1">
    <citation type="submission" date="2019-09" db="EMBL/GenBank/DDBJ databases">
        <authorList>
            <person name="Brejova B."/>
        </authorList>
    </citation>
    <scope>NUCLEOTIDE SEQUENCE [LARGE SCALE GENOMIC DNA]</scope>
</reference>